<dbReference type="GO" id="GO:0005524">
    <property type="term" value="F:ATP binding"/>
    <property type="evidence" value="ECO:0007669"/>
    <property type="project" value="UniProtKB-KW"/>
</dbReference>
<dbReference type="EMBL" id="JAAAJA010000296">
    <property type="protein sequence ID" value="KAG0256483.1"/>
    <property type="molecule type" value="Genomic_DNA"/>
</dbReference>
<keyword evidence="4" id="KW-0067">ATP-binding</keyword>
<dbReference type="AlphaFoldDB" id="A0A9P6U2K8"/>
<keyword evidence="3" id="KW-0418">Kinase</keyword>
<dbReference type="OrthoDB" id="4062651at2759"/>
<dbReference type="Pfam" id="PF07714">
    <property type="entry name" value="PK_Tyr_Ser-Thr"/>
    <property type="match status" value="1"/>
</dbReference>
<sequence>MFAQYSSHKTFFQTPNMLRNAHGYFDFQPITAPKDIPLPVKGFQTIEHHVDEGLENETEETLNARIKADIVVMCQERGLPSEGDKKQLIKYLLDWQHAKPVPGPSTPQLYSTEPVVVSKKMPVNTIYLSSLLKGAKFQGEITYDQLKIGRKLGSGGFKDCYAGTYNGEEVAIGELRVQNFTAVDLKEMKHEIDVLKQLRHESIVRFIGVCTNVKHLCIVTELCENGDLYDFMRKVRKPSFGQLIMYMHDIALACAYLHSRRPSIIHRDLKSMNVLISSDNRAKINDFGLARIRPQANASMHTQCGTPNWQAPEFWTPNPSYTEKVDVYACGLIFWEILSWAELGYPYHNLTEHQLYEAVRDKEVRPPMERLRKYPPSLLLLIQDMWRKDPKRRPSMSRVVDRLADYLQ</sequence>
<dbReference type="InterPro" id="IPR051681">
    <property type="entry name" value="Ser/Thr_Kinases-Pseudokinases"/>
</dbReference>
<dbReference type="Gene3D" id="1.10.510.10">
    <property type="entry name" value="Transferase(Phosphotransferase) domain 1"/>
    <property type="match status" value="1"/>
</dbReference>
<dbReference type="Proteomes" id="UP000726737">
    <property type="component" value="Unassembled WGS sequence"/>
</dbReference>
<evidence type="ECO:0000313" key="6">
    <source>
        <dbReference type="EMBL" id="KAG0256483.1"/>
    </source>
</evidence>
<dbReference type="PANTHER" id="PTHR44329">
    <property type="entry name" value="SERINE/THREONINE-PROTEIN KINASE TNNI3K-RELATED"/>
    <property type="match status" value="1"/>
</dbReference>
<dbReference type="InterPro" id="IPR000719">
    <property type="entry name" value="Prot_kinase_dom"/>
</dbReference>
<keyword evidence="2" id="KW-0547">Nucleotide-binding</keyword>
<keyword evidence="7" id="KW-1185">Reference proteome</keyword>
<dbReference type="PROSITE" id="PS00108">
    <property type="entry name" value="PROTEIN_KINASE_ST"/>
    <property type="match status" value="1"/>
</dbReference>
<dbReference type="PRINTS" id="PR00109">
    <property type="entry name" value="TYRKINASE"/>
</dbReference>
<dbReference type="InterPro" id="IPR008271">
    <property type="entry name" value="Ser/Thr_kinase_AS"/>
</dbReference>
<comment type="caution">
    <text evidence="6">The sequence shown here is derived from an EMBL/GenBank/DDBJ whole genome shotgun (WGS) entry which is preliminary data.</text>
</comment>
<dbReference type="InterPro" id="IPR011009">
    <property type="entry name" value="Kinase-like_dom_sf"/>
</dbReference>
<evidence type="ECO:0000259" key="5">
    <source>
        <dbReference type="PROSITE" id="PS50011"/>
    </source>
</evidence>
<dbReference type="GO" id="GO:0004674">
    <property type="term" value="F:protein serine/threonine kinase activity"/>
    <property type="evidence" value="ECO:0007669"/>
    <property type="project" value="TreeGrafter"/>
</dbReference>
<protein>
    <recommendedName>
        <fullName evidence="5">Protein kinase domain-containing protein</fullName>
    </recommendedName>
</protein>
<dbReference type="PANTHER" id="PTHR44329:SF288">
    <property type="entry name" value="MITOGEN-ACTIVATED PROTEIN KINASE KINASE KINASE 20"/>
    <property type="match status" value="1"/>
</dbReference>
<evidence type="ECO:0000256" key="1">
    <source>
        <dbReference type="ARBA" id="ARBA00022679"/>
    </source>
</evidence>
<evidence type="ECO:0000256" key="3">
    <source>
        <dbReference type="ARBA" id="ARBA00022777"/>
    </source>
</evidence>
<proteinExistence type="predicted"/>
<accession>A0A9P6U2K8</accession>
<organism evidence="6 7">
    <name type="scientific">Mortierella polycephala</name>
    <dbReference type="NCBI Taxonomy" id="41804"/>
    <lineage>
        <taxon>Eukaryota</taxon>
        <taxon>Fungi</taxon>
        <taxon>Fungi incertae sedis</taxon>
        <taxon>Mucoromycota</taxon>
        <taxon>Mortierellomycotina</taxon>
        <taxon>Mortierellomycetes</taxon>
        <taxon>Mortierellales</taxon>
        <taxon>Mortierellaceae</taxon>
        <taxon>Mortierella</taxon>
    </lineage>
</organism>
<dbReference type="PROSITE" id="PS50011">
    <property type="entry name" value="PROTEIN_KINASE_DOM"/>
    <property type="match status" value="1"/>
</dbReference>
<dbReference type="SUPFAM" id="SSF56112">
    <property type="entry name" value="Protein kinase-like (PK-like)"/>
    <property type="match status" value="1"/>
</dbReference>
<gene>
    <name evidence="6" type="ORF">BG011_004474</name>
</gene>
<feature type="domain" description="Protein kinase" evidence="5">
    <location>
        <begin position="146"/>
        <end position="407"/>
    </location>
</feature>
<dbReference type="SMART" id="SM00220">
    <property type="entry name" value="S_TKc"/>
    <property type="match status" value="1"/>
</dbReference>
<evidence type="ECO:0000256" key="4">
    <source>
        <dbReference type="ARBA" id="ARBA00022840"/>
    </source>
</evidence>
<dbReference type="Gene3D" id="3.30.200.20">
    <property type="entry name" value="Phosphorylase Kinase, domain 1"/>
    <property type="match status" value="1"/>
</dbReference>
<dbReference type="CDD" id="cd13999">
    <property type="entry name" value="STKc_MAP3K-like"/>
    <property type="match status" value="1"/>
</dbReference>
<name>A0A9P6U2K8_9FUNG</name>
<evidence type="ECO:0000313" key="7">
    <source>
        <dbReference type="Proteomes" id="UP000726737"/>
    </source>
</evidence>
<keyword evidence="1" id="KW-0808">Transferase</keyword>
<evidence type="ECO:0000256" key="2">
    <source>
        <dbReference type="ARBA" id="ARBA00022741"/>
    </source>
</evidence>
<dbReference type="InterPro" id="IPR001245">
    <property type="entry name" value="Ser-Thr/Tyr_kinase_cat_dom"/>
</dbReference>
<reference evidence="6" key="1">
    <citation type="journal article" date="2020" name="Fungal Divers.">
        <title>Resolving the Mortierellaceae phylogeny through synthesis of multi-gene phylogenetics and phylogenomics.</title>
        <authorList>
            <person name="Vandepol N."/>
            <person name="Liber J."/>
            <person name="Desiro A."/>
            <person name="Na H."/>
            <person name="Kennedy M."/>
            <person name="Barry K."/>
            <person name="Grigoriev I.V."/>
            <person name="Miller A.N."/>
            <person name="O'Donnell K."/>
            <person name="Stajich J.E."/>
            <person name="Bonito G."/>
        </authorList>
    </citation>
    <scope>NUCLEOTIDE SEQUENCE</scope>
    <source>
        <strain evidence="6">KOD948</strain>
    </source>
</reference>